<gene>
    <name evidence="1" type="ORF">EIN_383140</name>
</gene>
<proteinExistence type="predicted"/>
<reference evidence="1 2" key="1">
    <citation type="submission" date="2012-10" db="EMBL/GenBank/DDBJ databases">
        <authorList>
            <person name="Zafar N."/>
            <person name="Inman J."/>
            <person name="Hall N."/>
            <person name="Lorenzi H."/>
            <person name="Caler E."/>
        </authorList>
    </citation>
    <scope>NUCLEOTIDE SEQUENCE [LARGE SCALE GENOMIC DNA]</scope>
    <source>
        <strain evidence="1 2">IP1</strain>
    </source>
</reference>
<keyword evidence="2" id="KW-1185">Reference proteome</keyword>
<evidence type="ECO:0000313" key="2">
    <source>
        <dbReference type="Proteomes" id="UP000014680"/>
    </source>
</evidence>
<name>A0A0A1U4B9_ENTIV</name>
<organism evidence="1 2">
    <name type="scientific">Entamoeba invadens IP1</name>
    <dbReference type="NCBI Taxonomy" id="370355"/>
    <lineage>
        <taxon>Eukaryota</taxon>
        <taxon>Amoebozoa</taxon>
        <taxon>Evosea</taxon>
        <taxon>Archamoebae</taxon>
        <taxon>Mastigamoebida</taxon>
        <taxon>Entamoebidae</taxon>
        <taxon>Entamoeba</taxon>
    </lineage>
</organism>
<dbReference type="KEGG" id="eiv:EIN_383140"/>
<sequence length="164" mass="19570">MNGSYFTLNVDDKKAVFKSYKDKECKILDTEKYEEDTFNECLGSGSYRTKYYGQKLYVHKEETYIETFIKNKCYVNPIDDTKYVIIKNDEKMYTADTCKNIRDSSTEVSNYKNEILETFPSYYYRDVYYGKNDCNITANLDMITPYADMYFIKNNTCKLFFKSR</sequence>
<dbReference type="EMBL" id="KB206817">
    <property type="protein sequence ID" value="ELP87690.1"/>
    <property type="molecule type" value="Genomic_DNA"/>
</dbReference>
<accession>A0A0A1U4B9</accession>
<dbReference type="GeneID" id="14886665"/>
<protein>
    <submittedName>
        <fullName evidence="1">Uncharacterized protein</fullName>
    </submittedName>
</protein>
<evidence type="ECO:0000313" key="1">
    <source>
        <dbReference type="EMBL" id="ELP87690.1"/>
    </source>
</evidence>
<dbReference type="Proteomes" id="UP000014680">
    <property type="component" value="Unassembled WGS sequence"/>
</dbReference>
<dbReference type="RefSeq" id="XP_004254461.1">
    <property type="nucleotide sequence ID" value="XM_004254413.1"/>
</dbReference>
<dbReference type="AlphaFoldDB" id="A0A0A1U4B9"/>
<dbReference type="VEuPathDB" id="AmoebaDB:EIN_383140"/>